<evidence type="ECO:0000313" key="2">
    <source>
        <dbReference type="EMBL" id="KAF2819669.1"/>
    </source>
</evidence>
<keyword evidence="3" id="KW-1185">Reference proteome</keyword>
<dbReference type="Proteomes" id="UP000799424">
    <property type="component" value="Unassembled WGS sequence"/>
</dbReference>
<organism evidence="2 3">
    <name type="scientific">Ophiobolus disseminans</name>
    <dbReference type="NCBI Taxonomy" id="1469910"/>
    <lineage>
        <taxon>Eukaryota</taxon>
        <taxon>Fungi</taxon>
        <taxon>Dikarya</taxon>
        <taxon>Ascomycota</taxon>
        <taxon>Pezizomycotina</taxon>
        <taxon>Dothideomycetes</taxon>
        <taxon>Pleosporomycetidae</taxon>
        <taxon>Pleosporales</taxon>
        <taxon>Pleosporineae</taxon>
        <taxon>Phaeosphaeriaceae</taxon>
        <taxon>Ophiobolus</taxon>
    </lineage>
</organism>
<evidence type="ECO:0000313" key="3">
    <source>
        <dbReference type="Proteomes" id="UP000799424"/>
    </source>
</evidence>
<evidence type="ECO:0000259" key="1">
    <source>
        <dbReference type="Pfam" id="PF26082"/>
    </source>
</evidence>
<name>A0A6A6ZG35_9PLEO</name>
<accession>A0A6A6ZG35</accession>
<dbReference type="PANTHER" id="PTHR35391">
    <property type="entry name" value="C2H2-TYPE DOMAIN-CONTAINING PROTEIN-RELATED"/>
    <property type="match status" value="1"/>
</dbReference>
<dbReference type="EMBL" id="MU006244">
    <property type="protein sequence ID" value="KAF2819669.1"/>
    <property type="molecule type" value="Genomic_DNA"/>
</dbReference>
<reference evidence="2" key="1">
    <citation type="journal article" date="2020" name="Stud. Mycol.">
        <title>101 Dothideomycetes genomes: a test case for predicting lifestyles and emergence of pathogens.</title>
        <authorList>
            <person name="Haridas S."/>
            <person name="Albert R."/>
            <person name="Binder M."/>
            <person name="Bloem J."/>
            <person name="Labutti K."/>
            <person name="Salamov A."/>
            <person name="Andreopoulos B."/>
            <person name="Baker S."/>
            <person name="Barry K."/>
            <person name="Bills G."/>
            <person name="Bluhm B."/>
            <person name="Cannon C."/>
            <person name="Castanera R."/>
            <person name="Culley D."/>
            <person name="Daum C."/>
            <person name="Ezra D."/>
            <person name="Gonzalez J."/>
            <person name="Henrissat B."/>
            <person name="Kuo A."/>
            <person name="Liang C."/>
            <person name="Lipzen A."/>
            <person name="Lutzoni F."/>
            <person name="Magnuson J."/>
            <person name="Mondo S."/>
            <person name="Nolan M."/>
            <person name="Ohm R."/>
            <person name="Pangilinan J."/>
            <person name="Park H.-J."/>
            <person name="Ramirez L."/>
            <person name="Alfaro M."/>
            <person name="Sun H."/>
            <person name="Tritt A."/>
            <person name="Yoshinaga Y."/>
            <person name="Zwiers L.-H."/>
            <person name="Turgeon B."/>
            <person name="Goodwin S."/>
            <person name="Spatafora J."/>
            <person name="Crous P."/>
            <person name="Grigoriev I."/>
        </authorList>
    </citation>
    <scope>NUCLEOTIDE SEQUENCE</scope>
    <source>
        <strain evidence="2">CBS 113818</strain>
    </source>
</reference>
<dbReference type="PANTHER" id="PTHR35391:SF7">
    <property type="entry name" value="C2H2-TYPE DOMAIN-CONTAINING PROTEIN"/>
    <property type="match status" value="1"/>
</dbReference>
<dbReference type="InterPro" id="IPR058925">
    <property type="entry name" value="zf-C2H2_AcuF"/>
</dbReference>
<dbReference type="OrthoDB" id="6133115at2759"/>
<gene>
    <name evidence="2" type="ORF">CC86DRAFT_430503</name>
</gene>
<dbReference type="Pfam" id="PF26082">
    <property type="entry name" value="zf-C2H2_AcuF"/>
    <property type="match status" value="1"/>
</dbReference>
<feature type="domain" description="Oxidoreductase acuF-like C2H2 type zinc-finger" evidence="1">
    <location>
        <begin position="297"/>
        <end position="325"/>
    </location>
</feature>
<protein>
    <recommendedName>
        <fullName evidence="1">Oxidoreductase acuF-like C2H2 type zinc-finger domain-containing protein</fullName>
    </recommendedName>
</protein>
<sequence>MASTAERCTLILKFLHSITSDLRDKHHSTRQIVRDELSRFSLWIGNIGALHRASHPLSVESRMREAATLLVHIGELLDDLRDVTIELWSITSGQRSAEVTMIVEAQDFDVSTPGLWEPPSTADQESELCAEIGACTKRLFRISTLVCRAPLTDPFDKALRKESYRFNDQFDVAFVGDKFPKLAIGSKRWLQERLGSAITKRRSYLSYARDHNTMLDVVPTAEPALTGSVFLGATSTKPTTYVPTASPLGPVEKLTTMSETGDDSSTLSTISPSVDGELEHSLNSRIPSLESLRVGNGKEVECPICFRVHTFKSEKSWRQHVLSDLRPYICTFENCEAPMYKVMGEWWRHEMQCHRVEYVCIACNTRLPSEDQYLGHFQHHNVPLATQQDRESVLDLSRKPLTHLLATDCPCCQTWAQQRKNKEQPHRSVADDASNRHIVSLTAFKRHLASHLEQLALFALPTVGGHEADAELAGEISVGTNRSRIVSTALDNAEASNIPNQSFESTGSPEDQLRKDTVGFLEEKMEQFAIQSPLESTTLEKGLSAPNMDHRTVSPDSIHQLDERGGKMPVIERGEKMLVTEHEGTIDVKEREGKLAVSEHVGKLPMKDKDSEIRLSSNALSSDLQFAERGGDIQAKNITGDKVR</sequence>
<dbReference type="AlphaFoldDB" id="A0A6A6ZG35"/>
<proteinExistence type="predicted"/>